<comment type="caution">
    <text evidence="3">The sequence shown here is derived from an EMBL/GenBank/DDBJ whole genome shotgun (WGS) entry which is preliminary data.</text>
</comment>
<keyword evidence="2" id="KW-0472">Membrane</keyword>
<evidence type="ECO:0000313" key="4">
    <source>
        <dbReference type="Proteomes" id="UP000533905"/>
    </source>
</evidence>
<feature type="region of interest" description="Disordered" evidence="1">
    <location>
        <begin position="44"/>
        <end position="78"/>
    </location>
</feature>
<feature type="compositionally biased region" description="Polar residues" evidence="1">
    <location>
        <begin position="53"/>
        <end position="78"/>
    </location>
</feature>
<feature type="transmembrane region" description="Helical" evidence="2">
    <location>
        <begin position="12"/>
        <end position="34"/>
    </location>
</feature>
<keyword evidence="2" id="KW-1133">Transmembrane helix</keyword>
<keyword evidence="2" id="KW-0812">Transmembrane</keyword>
<proteinExistence type="predicted"/>
<evidence type="ECO:0000256" key="1">
    <source>
        <dbReference type="SAM" id="MobiDB-lite"/>
    </source>
</evidence>
<dbReference type="AlphaFoldDB" id="A0A7Y2JZB6"/>
<reference evidence="3 4" key="1">
    <citation type="submission" date="2020-04" db="EMBL/GenBank/DDBJ databases">
        <title>Massilia sp. nov., a cold adapted bacteria isolated from Arctic soil.</title>
        <authorList>
            <person name="Son J."/>
            <person name="Ka J.-O."/>
        </authorList>
    </citation>
    <scope>NUCLEOTIDE SEQUENCE [LARGE SCALE GENOMIC DNA]</scope>
    <source>
        <strain evidence="3 4">ML15P13</strain>
    </source>
</reference>
<organism evidence="3 4">
    <name type="scientific">Telluria aromaticivorans</name>
    <dbReference type="NCBI Taxonomy" id="2725995"/>
    <lineage>
        <taxon>Bacteria</taxon>
        <taxon>Pseudomonadati</taxon>
        <taxon>Pseudomonadota</taxon>
        <taxon>Betaproteobacteria</taxon>
        <taxon>Burkholderiales</taxon>
        <taxon>Oxalobacteraceae</taxon>
        <taxon>Telluria group</taxon>
        <taxon>Telluria</taxon>
    </lineage>
</organism>
<sequence>MFLRVIEGLVRFVIVNGTVVLMVVVDALIVLQLVDERDRGRDRRQAALHGETIQGQAQQQEDVDNPTQGNHQENVAKL</sequence>
<dbReference type="Proteomes" id="UP000533905">
    <property type="component" value="Unassembled WGS sequence"/>
</dbReference>
<gene>
    <name evidence="3" type="ORF">HGB41_05820</name>
</gene>
<keyword evidence="4" id="KW-1185">Reference proteome</keyword>
<accession>A0A7Y2JZB6</accession>
<evidence type="ECO:0000256" key="2">
    <source>
        <dbReference type="SAM" id="Phobius"/>
    </source>
</evidence>
<dbReference type="EMBL" id="JABAIV010000002">
    <property type="protein sequence ID" value="NNG22519.1"/>
    <property type="molecule type" value="Genomic_DNA"/>
</dbReference>
<dbReference type="RefSeq" id="WP_171082174.1">
    <property type="nucleotide sequence ID" value="NZ_JABAIV010000002.1"/>
</dbReference>
<name>A0A7Y2JZB6_9BURK</name>
<protein>
    <submittedName>
        <fullName evidence="3">Uncharacterized protein</fullName>
    </submittedName>
</protein>
<evidence type="ECO:0000313" key="3">
    <source>
        <dbReference type="EMBL" id="NNG22519.1"/>
    </source>
</evidence>